<dbReference type="RefSeq" id="WP_057826475.1">
    <property type="nucleotide sequence ID" value="NZ_AZEA01000037.1"/>
</dbReference>
<dbReference type="SMART" id="SM00354">
    <property type="entry name" value="HTH_LACI"/>
    <property type="match status" value="1"/>
</dbReference>
<dbReference type="InterPro" id="IPR010982">
    <property type="entry name" value="Lambda_DNA-bd_dom_sf"/>
</dbReference>
<dbReference type="Pfam" id="PF13407">
    <property type="entry name" value="Peripla_BP_4"/>
    <property type="match status" value="1"/>
</dbReference>
<reference evidence="5 6" key="1">
    <citation type="journal article" date="2015" name="Genome Announc.">
        <title>Expanding the biotechnology potential of lactobacilli through comparative genomics of 213 strains and associated genera.</title>
        <authorList>
            <person name="Sun Z."/>
            <person name="Harris H.M."/>
            <person name="McCann A."/>
            <person name="Guo C."/>
            <person name="Argimon S."/>
            <person name="Zhang W."/>
            <person name="Yang X."/>
            <person name="Jeffery I.B."/>
            <person name="Cooney J.C."/>
            <person name="Kagawa T.F."/>
            <person name="Liu W."/>
            <person name="Song Y."/>
            <person name="Salvetti E."/>
            <person name="Wrobel A."/>
            <person name="Rasinkangas P."/>
            <person name="Parkhill J."/>
            <person name="Rea M.C."/>
            <person name="O'Sullivan O."/>
            <person name="Ritari J."/>
            <person name="Douillard F.P."/>
            <person name="Paul Ross R."/>
            <person name="Yang R."/>
            <person name="Briner A.E."/>
            <person name="Felis G.E."/>
            <person name="de Vos W.M."/>
            <person name="Barrangou R."/>
            <person name="Klaenhammer T.R."/>
            <person name="Caufield P.W."/>
            <person name="Cui Y."/>
            <person name="Zhang H."/>
            <person name="O'Toole P.W."/>
        </authorList>
    </citation>
    <scope>NUCLEOTIDE SEQUENCE [LARGE SCALE GENOMIC DNA]</scope>
    <source>
        <strain evidence="5 6">DSM 19904</strain>
    </source>
</reference>
<keyword evidence="3" id="KW-0804">Transcription</keyword>
<dbReference type="GO" id="GO:0000976">
    <property type="term" value="F:transcription cis-regulatory region binding"/>
    <property type="evidence" value="ECO:0007669"/>
    <property type="project" value="TreeGrafter"/>
</dbReference>
<dbReference type="Pfam" id="PF00356">
    <property type="entry name" value="LacI"/>
    <property type="match status" value="1"/>
</dbReference>
<keyword evidence="2" id="KW-0238">DNA-binding</keyword>
<evidence type="ECO:0000259" key="4">
    <source>
        <dbReference type="PROSITE" id="PS50932"/>
    </source>
</evidence>
<dbReference type="EMBL" id="AZEA01000037">
    <property type="protein sequence ID" value="KRK86627.1"/>
    <property type="molecule type" value="Genomic_DNA"/>
</dbReference>
<protein>
    <submittedName>
        <fullName evidence="5">Transcriptional regulator</fullName>
    </submittedName>
</protein>
<dbReference type="PROSITE" id="PS00356">
    <property type="entry name" value="HTH_LACI_1"/>
    <property type="match status" value="1"/>
</dbReference>
<organism evidence="5 6">
    <name type="scientific">Lentilactobacillus sunkii DSM 19904</name>
    <dbReference type="NCBI Taxonomy" id="1423808"/>
    <lineage>
        <taxon>Bacteria</taxon>
        <taxon>Bacillati</taxon>
        <taxon>Bacillota</taxon>
        <taxon>Bacilli</taxon>
        <taxon>Lactobacillales</taxon>
        <taxon>Lactobacillaceae</taxon>
        <taxon>Lentilactobacillus</taxon>
    </lineage>
</organism>
<keyword evidence="6" id="KW-1185">Reference proteome</keyword>
<dbReference type="Proteomes" id="UP000051581">
    <property type="component" value="Unassembled WGS sequence"/>
</dbReference>
<evidence type="ECO:0000256" key="1">
    <source>
        <dbReference type="ARBA" id="ARBA00023015"/>
    </source>
</evidence>
<dbReference type="PANTHER" id="PTHR30146">
    <property type="entry name" value="LACI-RELATED TRANSCRIPTIONAL REPRESSOR"/>
    <property type="match status" value="1"/>
</dbReference>
<dbReference type="AlphaFoldDB" id="A0A0R1KYT8"/>
<dbReference type="Gene3D" id="3.40.50.2300">
    <property type="match status" value="2"/>
</dbReference>
<dbReference type="InterPro" id="IPR025997">
    <property type="entry name" value="SBP_2_dom"/>
</dbReference>
<accession>A0A0R1KYT8</accession>
<dbReference type="Gene3D" id="1.10.260.40">
    <property type="entry name" value="lambda repressor-like DNA-binding domains"/>
    <property type="match status" value="1"/>
</dbReference>
<gene>
    <name evidence="5" type="ORF">FD17_GL001883</name>
</gene>
<name>A0A0R1KYT8_9LACO</name>
<dbReference type="SUPFAM" id="SSF53822">
    <property type="entry name" value="Periplasmic binding protein-like I"/>
    <property type="match status" value="1"/>
</dbReference>
<dbReference type="InterPro" id="IPR028082">
    <property type="entry name" value="Peripla_BP_I"/>
</dbReference>
<dbReference type="SUPFAM" id="SSF47413">
    <property type="entry name" value="lambda repressor-like DNA-binding domains"/>
    <property type="match status" value="1"/>
</dbReference>
<evidence type="ECO:0000313" key="6">
    <source>
        <dbReference type="Proteomes" id="UP000051581"/>
    </source>
</evidence>
<comment type="caution">
    <text evidence="5">The sequence shown here is derived from an EMBL/GenBank/DDBJ whole genome shotgun (WGS) entry which is preliminary data.</text>
</comment>
<dbReference type="PANTHER" id="PTHR30146:SF145">
    <property type="entry name" value="RIBOSE OPERON REPRESSOR"/>
    <property type="match status" value="1"/>
</dbReference>
<dbReference type="GO" id="GO:0003700">
    <property type="term" value="F:DNA-binding transcription factor activity"/>
    <property type="evidence" value="ECO:0007669"/>
    <property type="project" value="TreeGrafter"/>
</dbReference>
<dbReference type="PROSITE" id="PS50932">
    <property type="entry name" value="HTH_LACI_2"/>
    <property type="match status" value="1"/>
</dbReference>
<dbReference type="CDD" id="cd01392">
    <property type="entry name" value="HTH_LacI"/>
    <property type="match status" value="1"/>
</dbReference>
<dbReference type="PATRIC" id="fig|1423808.3.peg.1908"/>
<dbReference type="CDD" id="cd06283">
    <property type="entry name" value="PBP1_RegR_EndR_KdgR-like"/>
    <property type="match status" value="1"/>
</dbReference>
<dbReference type="OrthoDB" id="1639518at2"/>
<evidence type="ECO:0000313" key="5">
    <source>
        <dbReference type="EMBL" id="KRK86627.1"/>
    </source>
</evidence>
<dbReference type="InterPro" id="IPR000843">
    <property type="entry name" value="HTH_LacI"/>
</dbReference>
<sequence length="335" mass="37480">MEKLTIKDIARLADVSTATVSNYLNGNYSRMSEKTRKRLSDMIRETNYVPSSVARGLATNNNKTIGVSVADITNPFTSTVLSGIYDACGKLGYTVVFTNASSDSQIEIDNVNKLKHQEVSGLIIDPVDAENAIFKTLNNDSTVMIDRQAAAVRIDSIVTDNFNAVSQFIGDMKKSGYADEDLYFISWPLQNVSTRMERYRGFKSATGITDDSHLILVDDVGDNEYFVSQIKQIMNKKRNGKVGFFTMNGRVLLHLLKAMQKLGYRYPDDVGIGSYEDLDWMEIIQPGISCIHQDSFNLGVNAVNTLVHKLQDEKTKHFVPQLIEVPTMIKKRGSY</sequence>
<evidence type="ECO:0000256" key="2">
    <source>
        <dbReference type="ARBA" id="ARBA00023125"/>
    </source>
</evidence>
<feature type="domain" description="HTH lacI-type" evidence="4">
    <location>
        <begin position="4"/>
        <end position="59"/>
    </location>
</feature>
<proteinExistence type="predicted"/>
<keyword evidence="1" id="KW-0805">Transcription regulation</keyword>
<evidence type="ECO:0000256" key="3">
    <source>
        <dbReference type="ARBA" id="ARBA00023163"/>
    </source>
</evidence>